<accession>A0A8K0IUT6</accession>
<dbReference type="Proteomes" id="UP000797356">
    <property type="component" value="Chromosome 14"/>
</dbReference>
<dbReference type="GO" id="GO:0005737">
    <property type="term" value="C:cytoplasm"/>
    <property type="evidence" value="ECO:0007669"/>
    <property type="project" value="TreeGrafter"/>
</dbReference>
<keyword evidence="2 4" id="KW-0863">Zinc-finger</keyword>
<dbReference type="PROSITE" id="PS50089">
    <property type="entry name" value="ZF_RING_2"/>
    <property type="match status" value="1"/>
</dbReference>
<comment type="caution">
    <text evidence="6">The sequence shown here is derived from an EMBL/GenBank/DDBJ whole genome shotgun (WGS) entry which is preliminary data.</text>
</comment>
<reference evidence="6" key="1">
    <citation type="journal article" date="2017" name="Gigascience">
        <title>The genome draft of coconut (Cocos nucifera).</title>
        <authorList>
            <person name="Xiao Y."/>
            <person name="Xu P."/>
            <person name="Fan H."/>
            <person name="Baudouin L."/>
            <person name="Xia W."/>
            <person name="Bocs S."/>
            <person name="Xu J."/>
            <person name="Li Q."/>
            <person name="Guo A."/>
            <person name="Zhou L."/>
            <person name="Li J."/>
            <person name="Wu Y."/>
            <person name="Ma Z."/>
            <person name="Armero A."/>
            <person name="Issali A.E."/>
            <person name="Liu N."/>
            <person name="Peng M."/>
            <person name="Yang Y."/>
        </authorList>
    </citation>
    <scope>NUCLEOTIDE SEQUENCE</scope>
    <source>
        <tissue evidence="6">Spear leaf of Hainan Tall coconut</tissue>
    </source>
</reference>
<organism evidence="6 7">
    <name type="scientific">Cocos nucifera</name>
    <name type="common">Coconut palm</name>
    <dbReference type="NCBI Taxonomy" id="13894"/>
    <lineage>
        <taxon>Eukaryota</taxon>
        <taxon>Viridiplantae</taxon>
        <taxon>Streptophyta</taxon>
        <taxon>Embryophyta</taxon>
        <taxon>Tracheophyta</taxon>
        <taxon>Spermatophyta</taxon>
        <taxon>Magnoliopsida</taxon>
        <taxon>Liliopsida</taxon>
        <taxon>Arecaceae</taxon>
        <taxon>Arecoideae</taxon>
        <taxon>Cocoseae</taxon>
        <taxon>Attaleinae</taxon>
        <taxon>Cocos</taxon>
    </lineage>
</organism>
<name>A0A8K0IUT6_COCNU</name>
<dbReference type="GO" id="GO:0008270">
    <property type="term" value="F:zinc ion binding"/>
    <property type="evidence" value="ECO:0007669"/>
    <property type="project" value="UniProtKB-KW"/>
</dbReference>
<keyword evidence="3" id="KW-0862">Zinc</keyword>
<feature type="domain" description="RING-type" evidence="5">
    <location>
        <begin position="185"/>
        <end position="226"/>
    </location>
</feature>
<evidence type="ECO:0000259" key="5">
    <source>
        <dbReference type="PROSITE" id="PS50089"/>
    </source>
</evidence>
<reference evidence="6" key="2">
    <citation type="submission" date="2019-07" db="EMBL/GenBank/DDBJ databases">
        <authorList>
            <person name="Yang Y."/>
            <person name="Bocs S."/>
            <person name="Baudouin L."/>
        </authorList>
    </citation>
    <scope>NUCLEOTIDE SEQUENCE</scope>
    <source>
        <tissue evidence="6">Spear leaf of Hainan Tall coconut</tissue>
    </source>
</reference>
<keyword evidence="1" id="KW-0479">Metal-binding</keyword>
<dbReference type="SUPFAM" id="SSF57850">
    <property type="entry name" value="RING/U-box"/>
    <property type="match status" value="1"/>
</dbReference>
<dbReference type="Gene3D" id="3.30.40.10">
    <property type="entry name" value="Zinc/RING finger domain, C3HC4 (zinc finger)"/>
    <property type="match status" value="1"/>
</dbReference>
<gene>
    <name evidence="6" type="ORF">COCNU_14G004480</name>
</gene>
<dbReference type="InterPro" id="IPR013083">
    <property type="entry name" value="Znf_RING/FYVE/PHD"/>
</dbReference>
<dbReference type="AlphaFoldDB" id="A0A8K0IUT6"/>
<dbReference type="EMBL" id="CM017885">
    <property type="protein sequence ID" value="KAG1367980.1"/>
    <property type="molecule type" value="Genomic_DNA"/>
</dbReference>
<keyword evidence="7" id="KW-1185">Reference proteome</keyword>
<dbReference type="InterPro" id="IPR001841">
    <property type="entry name" value="Znf_RING"/>
</dbReference>
<evidence type="ECO:0000256" key="3">
    <source>
        <dbReference type="ARBA" id="ARBA00022833"/>
    </source>
</evidence>
<proteinExistence type="predicted"/>
<dbReference type="Pfam" id="PF13639">
    <property type="entry name" value="zf-RING_2"/>
    <property type="match status" value="1"/>
</dbReference>
<protein>
    <submittedName>
        <fullName evidence="6">E3 ubiquitin-protein ligase Praja-2-like</fullName>
    </submittedName>
</protein>
<evidence type="ECO:0000313" key="6">
    <source>
        <dbReference type="EMBL" id="KAG1367980.1"/>
    </source>
</evidence>
<sequence length="231" mass="26578">MEMRAFYFGDTCTFVSASLKGRDLVASAMLLAPVHLHLRVYEFSNGGRRLACEPEFTDFSLHLRHLVDPRDLNSVIPEILSHTRYDDPDTRRFWEEKLTRCAANAGVMAFYAGVQEVELTVVIHIHNMARRLLEREREMVEMVRQISEEEIGARDFGGVPEASIKKLEVVKYNGVGGTEFEESGCLICLEDFEFEMEVTRMPCKHIFHGGCLTRWLENSHLCPLCRYEMPI</sequence>
<dbReference type="GO" id="GO:0061630">
    <property type="term" value="F:ubiquitin protein ligase activity"/>
    <property type="evidence" value="ECO:0007669"/>
    <property type="project" value="TreeGrafter"/>
</dbReference>
<dbReference type="OrthoDB" id="21204at2759"/>
<evidence type="ECO:0000313" key="7">
    <source>
        <dbReference type="Proteomes" id="UP000797356"/>
    </source>
</evidence>
<dbReference type="SMART" id="SM00184">
    <property type="entry name" value="RING"/>
    <property type="match status" value="1"/>
</dbReference>
<dbReference type="PANTHER" id="PTHR15710">
    <property type="entry name" value="E3 UBIQUITIN-PROTEIN LIGASE PRAJA"/>
    <property type="match status" value="1"/>
</dbReference>
<evidence type="ECO:0000256" key="4">
    <source>
        <dbReference type="PROSITE-ProRule" id="PRU00175"/>
    </source>
</evidence>
<dbReference type="GO" id="GO:0016567">
    <property type="term" value="P:protein ubiquitination"/>
    <property type="evidence" value="ECO:0007669"/>
    <property type="project" value="TreeGrafter"/>
</dbReference>
<evidence type="ECO:0000256" key="2">
    <source>
        <dbReference type="ARBA" id="ARBA00022771"/>
    </source>
</evidence>
<evidence type="ECO:0000256" key="1">
    <source>
        <dbReference type="ARBA" id="ARBA00022723"/>
    </source>
</evidence>
<dbReference type="PANTHER" id="PTHR15710:SF196">
    <property type="entry name" value="F6A14.12 PROTEIN-RELATED"/>
    <property type="match status" value="1"/>
</dbReference>